<sequence length="221" mass="25191">MSITNNLTKIKASLPENVTLVAVSKTKPVADLMEAYETGQRIFGENKIQEMTEKWEEMPKDIQWHMIGHVQTNKVKFMAEYVSLIHGVDSLKLLQEINKQAKKHNRVIDVLLQIYIAEEESKFGLDENELNEILNQVQNEKELYENVNIVGLMGMATFTENQNQIEKEFKHLKTIFETINNKDAINRFSTLSMGMSGDYKLAISCGSTMVRIGSSIFGGRN</sequence>
<evidence type="ECO:0000256" key="3">
    <source>
        <dbReference type="RuleBase" id="RU004514"/>
    </source>
</evidence>
<feature type="modified residue" description="N6-(pyridoxal phosphate)lysine" evidence="2">
    <location>
        <position position="25"/>
    </location>
</feature>
<dbReference type="InterPro" id="IPR001608">
    <property type="entry name" value="Ala_racemase_N"/>
</dbReference>
<evidence type="ECO:0000313" key="5">
    <source>
        <dbReference type="EMBL" id="MFD2909336.1"/>
    </source>
</evidence>
<dbReference type="PANTHER" id="PTHR10146">
    <property type="entry name" value="PROLINE SYNTHETASE CO-TRANSCRIBED BACTERIAL HOMOLOG PROTEIN"/>
    <property type="match status" value="1"/>
</dbReference>
<accession>A0ABW5ZB67</accession>
<dbReference type="PANTHER" id="PTHR10146:SF14">
    <property type="entry name" value="PYRIDOXAL PHOSPHATE HOMEOSTASIS PROTEIN"/>
    <property type="match status" value="1"/>
</dbReference>
<keyword evidence="1 2" id="KW-0663">Pyridoxal phosphate</keyword>
<comment type="function">
    <text evidence="2">Pyridoxal 5'-phosphate (PLP)-binding protein, which is involved in PLP homeostasis.</text>
</comment>
<dbReference type="HAMAP" id="MF_02087">
    <property type="entry name" value="PLP_homeostasis"/>
    <property type="match status" value="1"/>
</dbReference>
<dbReference type="InterPro" id="IPR029066">
    <property type="entry name" value="PLP-binding_barrel"/>
</dbReference>
<name>A0ABW5ZB67_9FLAO</name>
<dbReference type="SUPFAM" id="SSF51419">
    <property type="entry name" value="PLP-binding barrel"/>
    <property type="match status" value="1"/>
</dbReference>
<feature type="domain" description="Alanine racemase N-terminal" evidence="4">
    <location>
        <begin position="3"/>
        <end position="220"/>
    </location>
</feature>
<dbReference type="Pfam" id="PF01168">
    <property type="entry name" value="Ala_racemase_N"/>
    <property type="match status" value="1"/>
</dbReference>
<evidence type="ECO:0000259" key="4">
    <source>
        <dbReference type="Pfam" id="PF01168"/>
    </source>
</evidence>
<proteinExistence type="inferred from homology"/>
<gene>
    <name evidence="5" type="ORF">ACFSX9_11420</name>
</gene>
<comment type="caution">
    <text evidence="5">The sequence shown here is derived from an EMBL/GenBank/DDBJ whole genome shotgun (WGS) entry which is preliminary data.</text>
</comment>
<keyword evidence="6" id="KW-1185">Reference proteome</keyword>
<evidence type="ECO:0000256" key="1">
    <source>
        <dbReference type="ARBA" id="ARBA00022898"/>
    </source>
</evidence>
<dbReference type="NCBIfam" id="TIGR00044">
    <property type="entry name" value="YggS family pyridoxal phosphate-dependent enzyme"/>
    <property type="match status" value="1"/>
</dbReference>
<dbReference type="Gene3D" id="3.20.20.10">
    <property type="entry name" value="Alanine racemase"/>
    <property type="match status" value="1"/>
</dbReference>
<comment type="similarity">
    <text evidence="2 3">Belongs to the pyridoxal phosphate-binding protein YggS/PROSC family.</text>
</comment>
<organism evidence="5 6">
    <name type="scientific">Flavobacterium ardleyense</name>
    <dbReference type="NCBI Taxonomy" id="2038737"/>
    <lineage>
        <taxon>Bacteria</taxon>
        <taxon>Pseudomonadati</taxon>
        <taxon>Bacteroidota</taxon>
        <taxon>Flavobacteriia</taxon>
        <taxon>Flavobacteriales</taxon>
        <taxon>Flavobacteriaceae</taxon>
        <taxon>Flavobacterium</taxon>
    </lineage>
</organism>
<dbReference type="InterPro" id="IPR011078">
    <property type="entry name" value="PyrdxlP_homeostasis"/>
</dbReference>
<dbReference type="CDD" id="cd00635">
    <property type="entry name" value="PLPDE_III_YBL036c_like"/>
    <property type="match status" value="1"/>
</dbReference>
<evidence type="ECO:0000313" key="6">
    <source>
        <dbReference type="Proteomes" id="UP001597549"/>
    </source>
</evidence>
<dbReference type="Proteomes" id="UP001597549">
    <property type="component" value="Unassembled WGS sequence"/>
</dbReference>
<dbReference type="EMBL" id="JBHUOL010000018">
    <property type="protein sequence ID" value="MFD2909336.1"/>
    <property type="molecule type" value="Genomic_DNA"/>
</dbReference>
<evidence type="ECO:0000256" key="2">
    <source>
        <dbReference type="HAMAP-Rule" id="MF_02087"/>
    </source>
</evidence>
<dbReference type="PIRSF" id="PIRSF004848">
    <property type="entry name" value="YBL036c_PLPDEIII"/>
    <property type="match status" value="1"/>
</dbReference>
<dbReference type="RefSeq" id="WP_379807751.1">
    <property type="nucleotide sequence ID" value="NZ_JBHUOL010000018.1"/>
</dbReference>
<protein>
    <recommendedName>
        <fullName evidence="2">Pyridoxal phosphate homeostasis protein</fullName>
        <shortName evidence="2">PLP homeostasis protein</shortName>
    </recommendedName>
</protein>
<reference evidence="6" key="1">
    <citation type="journal article" date="2019" name="Int. J. Syst. Evol. Microbiol.">
        <title>The Global Catalogue of Microorganisms (GCM) 10K type strain sequencing project: providing services to taxonomists for standard genome sequencing and annotation.</title>
        <authorList>
            <consortium name="The Broad Institute Genomics Platform"/>
            <consortium name="The Broad Institute Genome Sequencing Center for Infectious Disease"/>
            <person name="Wu L."/>
            <person name="Ma J."/>
        </authorList>
    </citation>
    <scope>NUCLEOTIDE SEQUENCE [LARGE SCALE GENOMIC DNA]</scope>
    <source>
        <strain evidence="6">KCTC 52644</strain>
    </source>
</reference>